<evidence type="ECO:0000313" key="7">
    <source>
        <dbReference type="Proteomes" id="UP000323454"/>
    </source>
</evidence>
<dbReference type="AlphaFoldDB" id="A0A5B2WKW1"/>
<name>A0A5B2WKW1_9PSEU</name>
<dbReference type="RefSeq" id="WP_149854660.1">
    <property type="nucleotide sequence ID" value="NZ_VUOB01000081.1"/>
</dbReference>
<dbReference type="Pfam" id="PF13416">
    <property type="entry name" value="SBP_bac_8"/>
    <property type="match status" value="1"/>
</dbReference>
<dbReference type="Proteomes" id="UP000323454">
    <property type="component" value="Unassembled WGS sequence"/>
</dbReference>
<keyword evidence="2" id="KW-0732">Signal</keyword>
<evidence type="ECO:0008006" key="8">
    <source>
        <dbReference type="Google" id="ProtNLM"/>
    </source>
</evidence>
<protein>
    <recommendedName>
        <fullName evidence="8">Carbohydrate ABC transporter substrate-binding protein, CUT1 family</fullName>
    </recommendedName>
</protein>
<gene>
    <name evidence="6" type="ORF">F0L68_37495</name>
</gene>
<dbReference type="Gene3D" id="3.40.190.10">
    <property type="entry name" value="Periplasmic binding protein-like II"/>
    <property type="match status" value="1"/>
</dbReference>
<proteinExistence type="predicted"/>
<dbReference type="SUPFAM" id="SSF53850">
    <property type="entry name" value="Periplasmic binding protein-like II"/>
    <property type="match status" value="1"/>
</dbReference>
<dbReference type="OrthoDB" id="8663148at2"/>
<reference evidence="6 7" key="1">
    <citation type="submission" date="2019-09" db="EMBL/GenBank/DDBJ databases">
        <title>Goodfellowia gen. nov., a new genus of the Pseudonocardineae related to Actinoalloteichus, containing Goodfellowia coeruleoviolacea gen. nov., comb. nov. gen. nov., comb. nov.</title>
        <authorList>
            <person name="Labeda D."/>
        </authorList>
    </citation>
    <scope>NUCLEOTIDE SEQUENCE [LARGE SCALE GENOMIC DNA]</scope>
    <source>
        <strain evidence="6 7">AN110305</strain>
    </source>
</reference>
<keyword evidence="4" id="KW-0564">Palmitate</keyword>
<keyword evidence="1" id="KW-1003">Cell membrane</keyword>
<keyword evidence="3" id="KW-0472">Membrane</keyword>
<accession>A0A5B2WKW1</accession>
<dbReference type="EMBL" id="VUOB01000081">
    <property type="protein sequence ID" value="KAA2251380.1"/>
    <property type="molecule type" value="Genomic_DNA"/>
</dbReference>
<dbReference type="PANTHER" id="PTHR43649:SF33">
    <property type="entry name" value="POLYGALACTURONAN_RHAMNOGALACTURONAN-BINDING PROTEIN YTCQ"/>
    <property type="match status" value="1"/>
</dbReference>
<reference evidence="6 7" key="2">
    <citation type="submission" date="2019-09" db="EMBL/GenBank/DDBJ databases">
        <authorList>
            <person name="Jin C."/>
        </authorList>
    </citation>
    <scope>NUCLEOTIDE SEQUENCE [LARGE SCALE GENOMIC DNA]</scope>
    <source>
        <strain evidence="6 7">AN110305</strain>
    </source>
</reference>
<keyword evidence="7" id="KW-1185">Reference proteome</keyword>
<evidence type="ECO:0000256" key="5">
    <source>
        <dbReference type="ARBA" id="ARBA00023288"/>
    </source>
</evidence>
<dbReference type="PANTHER" id="PTHR43649">
    <property type="entry name" value="ARABINOSE-BINDING PROTEIN-RELATED"/>
    <property type="match status" value="1"/>
</dbReference>
<evidence type="ECO:0000313" key="6">
    <source>
        <dbReference type="EMBL" id="KAA2251380.1"/>
    </source>
</evidence>
<evidence type="ECO:0000256" key="3">
    <source>
        <dbReference type="ARBA" id="ARBA00023136"/>
    </source>
</evidence>
<sequence length="437" mass="46626">MVNSSPQGRPSKRARVLAAAATGVVALSLVACGSSSGGSGDGKSLTYWSMWKENEPQAQVLQAAADAFKKDTGTTVTIQWQGRDVLKKLTPTLRSGDVPDLVDQDENSVKAALVSTKAQRDLTGLYGTEVSGGKKVSDVISDKYTGTLKVDGKPYLVPYEVIGYGLWFDGAALPNVVSSPPKTWADFTGLLAQRKAGGASPLALDADIANYDGIWITGVLQNELGKDKLNEIAKDKTAKAWDDPKVRAGLAKVKDLVTGGYFIPGYDGGKWPAVQEKWAQGQADFLNMGSWAPSETGGKAKAGFQYHFAPLPKIAEQYVPVQSIGFAIPDKAKNASAAEKFVAYFMRDENLQKISSVAKNLTPNPKLTAPTELADLGKAAAELPVVRPLDGLDSDFPGYVEEAFYPAASDLLKGKTDVDGFIAAIIEKQANYWKKNG</sequence>
<evidence type="ECO:0000256" key="1">
    <source>
        <dbReference type="ARBA" id="ARBA00022475"/>
    </source>
</evidence>
<dbReference type="InterPro" id="IPR006059">
    <property type="entry name" value="SBP"/>
</dbReference>
<keyword evidence="5" id="KW-0449">Lipoprotein</keyword>
<organism evidence="6 7">
    <name type="scientific">Solihabitans fulvus</name>
    <dbReference type="NCBI Taxonomy" id="1892852"/>
    <lineage>
        <taxon>Bacteria</taxon>
        <taxon>Bacillati</taxon>
        <taxon>Actinomycetota</taxon>
        <taxon>Actinomycetes</taxon>
        <taxon>Pseudonocardiales</taxon>
        <taxon>Pseudonocardiaceae</taxon>
        <taxon>Solihabitans</taxon>
    </lineage>
</organism>
<dbReference type="InterPro" id="IPR050490">
    <property type="entry name" value="Bact_solute-bd_prot1"/>
</dbReference>
<evidence type="ECO:0000256" key="4">
    <source>
        <dbReference type="ARBA" id="ARBA00023139"/>
    </source>
</evidence>
<comment type="caution">
    <text evidence="6">The sequence shown here is derived from an EMBL/GenBank/DDBJ whole genome shotgun (WGS) entry which is preliminary data.</text>
</comment>
<evidence type="ECO:0000256" key="2">
    <source>
        <dbReference type="ARBA" id="ARBA00022729"/>
    </source>
</evidence>